<accession>A0A5C8KVQ4</accession>
<dbReference type="RefSeq" id="WP_147890742.1">
    <property type="nucleotide sequence ID" value="NZ_VRTS01000002.1"/>
</dbReference>
<keyword evidence="3" id="KW-1185">Reference proteome</keyword>
<dbReference type="PROSITE" id="PS51257">
    <property type="entry name" value="PROKAR_LIPOPROTEIN"/>
    <property type="match status" value="1"/>
</dbReference>
<protein>
    <recommendedName>
        <fullName evidence="4">Lipoprotein</fullName>
    </recommendedName>
</protein>
<feature type="signal peptide" evidence="1">
    <location>
        <begin position="1"/>
        <end position="21"/>
    </location>
</feature>
<gene>
    <name evidence="2" type="ORF">FU658_02975</name>
</gene>
<dbReference type="Proteomes" id="UP000321248">
    <property type="component" value="Unassembled WGS sequence"/>
</dbReference>
<evidence type="ECO:0000256" key="1">
    <source>
        <dbReference type="SAM" id="SignalP"/>
    </source>
</evidence>
<proteinExistence type="predicted"/>
<keyword evidence="1" id="KW-0732">Signal</keyword>
<feature type="chain" id="PRO_5022761005" description="Lipoprotein" evidence="1">
    <location>
        <begin position="22"/>
        <end position="137"/>
    </location>
</feature>
<evidence type="ECO:0000313" key="2">
    <source>
        <dbReference type="EMBL" id="TXK64822.1"/>
    </source>
</evidence>
<sequence length="137" mass="15518">MKILIFTTLVALLMTGCAALAPQQTASATLTGTWDFELSWAGERQFYRFTLTNSRAETCKGQVYYRVRVRAAPEGSVYKPAYRYENGELRILLFTDICDDYKSFSGKVSGSTFDGARVFYNIMNAYEQGKVTGTRRR</sequence>
<dbReference type="OrthoDB" id="7063133at2"/>
<dbReference type="AlphaFoldDB" id="A0A5C8KVQ4"/>
<organism evidence="2 3">
    <name type="scientific">Alkalisalibacterium limincola</name>
    <dbReference type="NCBI Taxonomy" id="2699169"/>
    <lineage>
        <taxon>Bacteria</taxon>
        <taxon>Pseudomonadati</taxon>
        <taxon>Pseudomonadota</taxon>
        <taxon>Gammaproteobacteria</taxon>
        <taxon>Lysobacterales</taxon>
        <taxon>Lysobacteraceae</taxon>
        <taxon>Alkalisalibacterium</taxon>
    </lineage>
</organism>
<reference evidence="2 3" key="1">
    <citation type="submission" date="2019-08" db="EMBL/GenBank/DDBJ databases">
        <authorList>
            <person name="Karlyshev A.V."/>
        </authorList>
    </citation>
    <scope>NUCLEOTIDE SEQUENCE [LARGE SCALE GENOMIC DNA]</scope>
    <source>
        <strain evidence="2 3">Alg18-2.2</strain>
    </source>
</reference>
<comment type="caution">
    <text evidence="2">The sequence shown here is derived from an EMBL/GenBank/DDBJ whole genome shotgun (WGS) entry which is preliminary data.</text>
</comment>
<name>A0A5C8KVQ4_9GAMM</name>
<dbReference type="EMBL" id="VRTS01000002">
    <property type="protein sequence ID" value="TXK64822.1"/>
    <property type="molecule type" value="Genomic_DNA"/>
</dbReference>
<evidence type="ECO:0000313" key="3">
    <source>
        <dbReference type="Proteomes" id="UP000321248"/>
    </source>
</evidence>
<evidence type="ECO:0008006" key="4">
    <source>
        <dbReference type="Google" id="ProtNLM"/>
    </source>
</evidence>